<dbReference type="EMBL" id="REGN01002970">
    <property type="protein sequence ID" value="RNA25158.1"/>
    <property type="molecule type" value="Genomic_DNA"/>
</dbReference>
<accession>A0A3M7RPE9</accession>
<evidence type="ECO:0000313" key="2">
    <source>
        <dbReference type="Proteomes" id="UP000276133"/>
    </source>
</evidence>
<dbReference type="AlphaFoldDB" id="A0A3M7RPE9"/>
<name>A0A3M7RPE9_BRAPC</name>
<reference evidence="1 2" key="1">
    <citation type="journal article" date="2018" name="Sci. Rep.">
        <title>Genomic signatures of local adaptation to the degree of environmental predictability in rotifers.</title>
        <authorList>
            <person name="Franch-Gras L."/>
            <person name="Hahn C."/>
            <person name="Garcia-Roger E.M."/>
            <person name="Carmona M.J."/>
            <person name="Serra M."/>
            <person name="Gomez A."/>
        </authorList>
    </citation>
    <scope>NUCLEOTIDE SEQUENCE [LARGE SCALE GENOMIC DNA]</scope>
    <source>
        <strain evidence="1">HYR1</strain>
    </source>
</reference>
<gene>
    <name evidence="1" type="ORF">BpHYR1_003790</name>
</gene>
<dbReference type="Proteomes" id="UP000276133">
    <property type="component" value="Unassembled WGS sequence"/>
</dbReference>
<protein>
    <submittedName>
        <fullName evidence="1">Uncharacterized protein</fullName>
    </submittedName>
</protein>
<keyword evidence="2" id="KW-1185">Reference proteome</keyword>
<proteinExistence type="predicted"/>
<sequence length="97" mass="11315">MSCENDDCIFDGTPKEIFKWLRPVMSFGFVCTAMRVALKSKSNLIFDTCDIKQLECKLKSSFVYWTKEIRESSEMMISRERGICNTPYMSLDHQLPN</sequence>
<organism evidence="1 2">
    <name type="scientific">Brachionus plicatilis</name>
    <name type="common">Marine rotifer</name>
    <name type="synonym">Brachionus muelleri</name>
    <dbReference type="NCBI Taxonomy" id="10195"/>
    <lineage>
        <taxon>Eukaryota</taxon>
        <taxon>Metazoa</taxon>
        <taxon>Spiralia</taxon>
        <taxon>Gnathifera</taxon>
        <taxon>Rotifera</taxon>
        <taxon>Eurotatoria</taxon>
        <taxon>Monogononta</taxon>
        <taxon>Pseudotrocha</taxon>
        <taxon>Ploima</taxon>
        <taxon>Brachionidae</taxon>
        <taxon>Brachionus</taxon>
    </lineage>
</organism>
<comment type="caution">
    <text evidence="1">The sequence shown here is derived from an EMBL/GenBank/DDBJ whole genome shotgun (WGS) entry which is preliminary data.</text>
</comment>
<evidence type="ECO:0000313" key="1">
    <source>
        <dbReference type="EMBL" id="RNA25158.1"/>
    </source>
</evidence>